<dbReference type="SUPFAM" id="SSF48498">
    <property type="entry name" value="Tetracyclin repressor-like, C-terminal domain"/>
    <property type="match status" value="1"/>
</dbReference>
<dbReference type="Gene3D" id="1.10.357.10">
    <property type="entry name" value="Tetracycline Repressor, domain 2"/>
    <property type="match status" value="1"/>
</dbReference>
<name>A0A1H4ZMG5_9PSED</name>
<evidence type="ECO:0000259" key="5">
    <source>
        <dbReference type="PROSITE" id="PS50977"/>
    </source>
</evidence>
<dbReference type="PROSITE" id="PS50977">
    <property type="entry name" value="HTH_TETR_2"/>
    <property type="match status" value="1"/>
</dbReference>
<proteinExistence type="predicted"/>
<dbReference type="InterPro" id="IPR025996">
    <property type="entry name" value="MT1864/Rv1816-like_C"/>
</dbReference>
<dbReference type="SUPFAM" id="SSF46689">
    <property type="entry name" value="Homeodomain-like"/>
    <property type="match status" value="1"/>
</dbReference>
<organism evidence="6 7">
    <name type="scientific">Pseudomonas saponiphila</name>
    <dbReference type="NCBI Taxonomy" id="556534"/>
    <lineage>
        <taxon>Bacteria</taxon>
        <taxon>Pseudomonadati</taxon>
        <taxon>Pseudomonadota</taxon>
        <taxon>Gammaproteobacteria</taxon>
        <taxon>Pseudomonadales</taxon>
        <taxon>Pseudomonadaceae</taxon>
        <taxon>Pseudomonas</taxon>
    </lineage>
</organism>
<dbReference type="GO" id="GO:0003700">
    <property type="term" value="F:DNA-binding transcription factor activity"/>
    <property type="evidence" value="ECO:0007669"/>
    <property type="project" value="TreeGrafter"/>
</dbReference>
<gene>
    <name evidence="6" type="ORF">SAMN05216178_6711</name>
</gene>
<dbReference type="Gene3D" id="1.10.10.60">
    <property type="entry name" value="Homeodomain-like"/>
    <property type="match status" value="1"/>
</dbReference>
<dbReference type="Proteomes" id="UP000198982">
    <property type="component" value="Unassembled WGS sequence"/>
</dbReference>
<dbReference type="RefSeq" id="WP_092320700.1">
    <property type="nucleotide sequence ID" value="NZ_FNTJ01000003.1"/>
</dbReference>
<dbReference type="PANTHER" id="PTHR30055:SF234">
    <property type="entry name" value="HTH-TYPE TRANSCRIPTIONAL REGULATOR BETI"/>
    <property type="match status" value="1"/>
</dbReference>
<evidence type="ECO:0000256" key="2">
    <source>
        <dbReference type="ARBA" id="ARBA00023125"/>
    </source>
</evidence>
<keyword evidence="2 4" id="KW-0238">DNA-binding</keyword>
<evidence type="ECO:0000256" key="4">
    <source>
        <dbReference type="PROSITE-ProRule" id="PRU00335"/>
    </source>
</evidence>
<sequence>MTTVNLTRTQRRAADMRQNLVEIAETLLIEGGMAAVSADEVARRADVSLQTVYNRVGGKPALLIAIAERSMEENRAYVDKAYDGKGTPEERGLRIFNAYVSFAMERPHQFRILANPPEDPEAISRIGAMAREQIAHMAAIIRDGIAEEWIDPEIDPDSTANAVWSMMNGVLTLALRDDALRSESVSREALVQSALTIIQSGLRSRRL</sequence>
<keyword evidence="1" id="KW-0805">Transcription regulation</keyword>
<evidence type="ECO:0000256" key="3">
    <source>
        <dbReference type="ARBA" id="ARBA00023163"/>
    </source>
</evidence>
<dbReference type="AlphaFoldDB" id="A0A1H4ZMG5"/>
<protein>
    <submittedName>
        <fullName evidence="6">Transcriptional regulator, TetR family</fullName>
    </submittedName>
</protein>
<keyword evidence="7" id="KW-1185">Reference proteome</keyword>
<dbReference type="Pfam" id="PF00440">
    <property type="entry name" value="TetR_N"/>
    <property type="match status" value="1"/>
</dbReference>
<reference evidence="7" key="1">
    <citation type="submission" date="2016-10" db="EMBL/GenBank/DDBJ databases">
        <authorList>
            <person name="Varghese N."/>
            <person name="Submissions S."/>
        </authorList>
    </citation>
    <scope>NUCLEOTIDE SEQUENCE [LARGE SCALE GENOMIC DNA]</scope>
    <source>
        <strain evidence="7">DSM 9751</strain>
    </source>
</reference>
<dbReference type="InterPro" id="IPR001647">
    <property type="entry name" value="HTH_TetR"/>
</dbReference>
<dbReference type="InterPro" id="IPR050109">
    <property type="entry name" value="HTH-type_TetR-like_transc_reg"/>
</dbReference>
<evidence type="ECO:0000256" key="1">
    <source>
        <dbReference type="ARBA" id="ARBA00023015"/>
    </source>
</evidence>
<feature type="domain" description="HTH tetR-type" evidence="5">
    <location>
        <begin position="14"/>
        <end position="74"/>
    </location>
</feature>
<dbReference type="GO" id="GO:0000976">
    <property type="term" value="F:transcription cis-regulatory region binding"/>
    <property type="evidence" value="ECO:0007669"/>
    <property type="project" value="TreeGrafter"/>
</dbReference>
<accession>A0A1H4ZMG5</accession>
<feature type="DNA-binding region" description="H-T-H motif" evidence="4">
    <location>
        <begin position="37"/>
        <end position="56"/>
    </location>
</feature>
<keyword evidence="3" id="KW-0804">Transcription</keyword>
<dbReference type="InterPro" id="IPR036271">
    <property type="entry name" value="Tet_transcr_reg_TetR-rel_C_sf"/>
</dbReference>
<dbReference type="InterPro" id="IPR009057">
    <property type="entry name" value="Homeodomain-like_sf"/>
</dbReference>
<dbReference type="Pfam" id="PF13305">
    <property type="entry name" value="TetR_C_33"/>
    <property type="match status" value="1"/>
</dbReference>
<dbReference type="EMBL" id="FNTJ01000003">
    <property type="protein sequence ID" value="SED30631.1"/>
    <property type="molecule type" value="Genomic_DNA"/>
</dbReference>
<evidence type="ECO:0000313" key="6">
    <source>
        <dbReference type="EMBL" id="SED30631.1"/>
    </source>
</evidence>
<evidence type="ECO:0000313" key="7">
    <source>
        <dbReference type="Proteomes" id="UP000198982"/>
    </source>
</evidence>
<dbReference type="PANTHER" id="PTHR30055">
    <property type="entry name" value="HTH-TYPE TRANSCRIPTIONAL REGULATOR RUTR"/>
    <property type="match status" value="1"/>
</dbReference>